<dbReference type="AlphaFoldDB" id="A0A3M9MLM4"/>
<feature type="chain" id="PRO_5018202710" description="Type IX secretion system protein PorV domain-containing protein" evidence="1">
    <location>
        <begin position="26"/>
        <end position="389"/>
    </location>
</feature>
<evidence type="ECO:0000256" key="1">
    <source>
        <dbReference type="SAM" id="SignalP"/>
    </source>
</evidence>
<organism evidence="3 4">
    <name type="scientific">Rufibacter latericius</name>
    <dbReference type="NCBI Taxonomy" id="2487040"/>
    <lineage>
        <taxon>Bacteria</taxon>
        <taxon>Pseudomonadati</taxon>
        <taxon>Bacteroidota</taxon>
        <taxon>Cytophagia</taxon>
        <taxon>Cytophagales</taxon>
        <taxon>Hymenobacteraceae</taxon>
        <taxon>Rufibacter</taxon>
    </lineage>
</organism>
<dbReference type="Gene3D" id="2.40.160.60">
    <property type="entry name" value="Outer membrane protein transport protein (OMPP1/FadL/TodX)"/>
    <property type="match status" value="1"/>
</dbReference>
<evidence type="ECO:0000313" key="3">
    <source>
        <dbReference type="EMBL" id="RNI26379.1"/>
    </source>
</evidence>
<dbReference type="NCBIfam" id="NF033710">
    <property type="entry name" value="T9SS_OM_PorV"/>
    <property type="match status" value="1"/>
</dbReference>
<gene>
    <name evidence="3" type="ORF">EFB08_16050</name>
</gene>
<name>A0A3M9MLM4_9BACT</name>
<feature type="signal peptide" evidence="1">
    <location>
        <begin position="1"/>
        <end position="25"/>
    </location>
</feature>
<reference evidence="3 4" key="1">
    <citation type="submission" date="2018-11" db="EMBL/GenBank/DDBJ databases">
        <title>Rufibacter latericius sp. nov., isolated from water in Baiyang Lake.</title>
        <authorList>
            <person name="Yang Y."/>
        </authorList>
    </citation>
    <scope>NUCLEOTIDE SEQUENCE [LARGE SCALE GENOMIC DNA]</scope>
    <source>
        <strain evidence="3 4">R-22-1c-1</strain>
    </source>
</reference>
<dbReference type="InterPro" id="IPR045741">
    <property type="entry name" value="PorV"/>
</dbReference>
<keyword evidence="4" id="KW-1185">Reference proteome</keyword>
<comment type="caution">
    <text evidence="3">The sequence shown here is derived from an EMBL/GenBank/DDBJ whole genome shotgun (WGS) entry which is preliminary data.</text>
</comment>
<dbReference type="InterPro" id="IPR047799">
    <property type="entry name" value="T9SS_OM_PorV"/>
</dbReference>
<proteinExistence type="predicted"/>
<accession>A0A3M9MLM4</accession>
<sequence>MNCTFFRSTLFVLFLVSGASLSSNAQTTIGQSTEYRPITTAVPFLSVSPDARAAGMGDAGVATTPDANTLFWNSAKLGFIEDDLGVSLSYTPWLSKIVNDMSLSQLSAHKKVTQNSSIALSLLYFDLGELNFTDASGNAIQNFNPKEYAISLGYGQKLSENLSLGVGARFIHSNLSGNVNVGSGGNVIGESQPGNSVAVDLGVYYTKDLAMGGKNYNLSFGGNVSNIGAKISYTTAGRKDFLPTNLRLGTAFTMELDPYNKITLAVDGNKLLVPYTQSNDPAANDQTNVFSGIFKSFTDAPGGGTEEVKEITVSSGLEYWYDNMFAARAGYFYENELKGGRQYFTMGLGIRYQKFGFDGAYMIPNDQNNPLAQTFRFSLHFRLDEPAAE</sequence>
<dbReference type="Proteomes" id="UP000272117">
    <property type="component" value="Unassembled WGS sequence"/>
</dbReference>
<feature type="domain" description="Type IX secretion system protein PorV" evidence="2">
    <location>
        <begin position="33"/>
        <end position="276"/>
    </location>
</feature>
<keyword evidence="1" id="KW-0732">Signal</keyword>
<dbReference type="OrthoDB" id="9758448at2"/>
<protein>
    <recommendedName>
        <fullName evidence="2">Type IX secretion system protein PorV domain-containing protein</fullName>
    </recommendedName>
</protein>
<dbReference type="Pfam" id="PF19572">
    <property type="entry name" value="PorV"/>
    <property type="match status" value="1"/>
</dbReference>
<dbReference type="NCBIfam" id="NF033709">
    <property type="entry name" value="PorV_fam"/>
    <property type="match status" value="1"/>
</dbReference>
<evidence type="ECO:0000259" key="2">
    <source>
        <dbReference type="Pfam" id="PF19572"/>
    </source>
</evidence>
<evidence type="ECO:0000313" key="4">
    <source>
        <dbReference type="Proteomes" id="UP000272117"/>
    </source>
</evidence>
<dbReference type="SUPFAM" id="SSF56935">
    <property type="entry name" value="Porins"/>
    <property type="match status" value="1"/>
</dbReference>
<dbReference type="EMBL" id="RJJD01000008">
    <property type="protein sequence ID" value="RNI26379.1"/>
    <property type="molecule type" value="Genomic_DNA"/>
</dbReference>